<evidence type="ECO:0000256" key="1">
    <source>
        <dbReference type="ARBA" id="ARBA00004651"/>
    </source>
</evidence>
<feature type="transmembrane region" description="Helical" evidence="6">
    <location>
        <begin position="91"/>
        <end position="113"/>
    </location>
</feature>
<dbReference type="PANTHER" id="PTHR12677">
    <property type="entry name" value="GOLGI APPARATUS MEMBRANE PROTEIN TVP38-RELATED"/>
    <property type="match status" value="1"/>
</dbReference>
<evidence type="ECO:0000256" key="2">
    <source>
        <dbReference type="ARBA" id="ARBA00022475"/>
    </source>
</evidence>
<evidence type="ECO:0000256" key="6">
    <source>
        <dbReference type="RuleBase" id="RU366058"/>
    </source>
</evidence>
<accession>A0A7U6GJF4</accession>
<comment type="similarity">
    <text evidence="6">Belongs to the TVP38/TMEM64 family.</text>
</comment>
<feature type="domain" description="VTT" evidence="7">
    <location>
        <begin position="79"/>
        <end position="192"/>
    </location>
</feature>
<protein>
    <recommendedName>
        <fullName evidence="6">TVP38/TMEM64 family membrane protein</fullName>
    </recommendedName>
</protein>
<dbReference type="EMBL" id="AP012273">
    <property type="protein sequence ID" value="BAO44732.1"/>
    <property type="molecule type" value="Genomic_DNA"/>
</dbReference>
<dbReference type="InterPro" id="IPR032816">
    <property type="entry name" value="VTT_dom"/>
</dbReference>
<comment type="subcellular location">
    <subcellularLocation>
        <location evidence="1 6">Cell membrane</location>
        <topology evidence="1 6">Multi-pass membrane protein</topology>
    </subcellularLocation>
</comment>
<evidence type="ECO:0000313" key="9">
    <source>
        <dbReference type="Proteomes" id="UP000031631"/>
    </source>
</evidence>
<organism evidence="8 9">
    <name type="scientific">Thiolapillus brandeum</name>
    <dbReference type="NCBI Taxonomy" id="1076588"/>
    <lineage>
        <taxon>Bacteria</taxon>
        <taxon>Pseudomonadati</taxon>
        <taxon>Pseudomonadota</taxon>
        <taxon>Gammaproteobacteria</taxon>
        <taxon>Chromatiales</taxon>
        <taxon>Sedimenticolaceae</taxon>
        <taxon>Thiolapillus</taxon>
    </lineage>
</organism>
<dbReference type="AlphaFoldDB" id="A0A7U6GJF4"/>
<feature type="transmembrane region" description="Helical" evidence="6">
    <location>
        <begin position="199"/>
        <end position="220"/>
    </location>
</feature>
<evidence type="ECO:0000259" key="7">
    <source>
        <dbReference type="Pfam" id="PF09335"/>
    </source>
</evidence>
<evidence type="ECO:0000256" key="3">
    <source>
        <dbReference type="ARBA" id="ARBA00022692"/>
    </source>
</evidence>
<sequence>MDYADTWIWFVHSREGKVKLHFLARGLLLIAGILVLAWLLGDMLGKDWIDANIRNHGLRGQVLFLALSSLFVAVGLSRQFVAILAGYGFGFAYGVLLVEIASIMGCLVAFYYARWFSADMIAAHYPDKIRRIDDFIERSPFTKTLMIRLFPVGSNLVVNLAAGISRIPVLPFLMGSAIGYLPQNIVFALVGSGISVDPVLRMGLGALLFVISGLLGMYLLQRYRNEKIVVSLADEEEAVS</sequence>
<dbReference type="InterPro" id="IPR015414">
    <property type="entry name" value="TMEM64"/>
</dbReference>
<dbReference type="GO" id="GO:0005886">
    <property type="term" value="C:plasma membrane"/>
    <property type="evidence" value="ECO:0007669"/>
    <property type="project" value="UniProtKB-SubCell"/>
</dbReference>
<keyword evidence="4 6" id="KW-1133">Transmembrane helix</keyword>
<dbReference type="KEGG" id="tbn:TBH_C1816"/>
<feature type="transmembrane region" description="Helical" evidence="6">
    <location>
        <begin position="20"/>
        <end position="41"/>
    </location>
</feature>
<dbReference type="PANTHER" id="PTHR12677:SF59">
    <property type="entry name" value="GOLGI APPARATUS MEMBRANE PROTEIN TVP38-RELATED"/>
    <property type="match status" value="1"/>
</dbReference>
<evidence type="ECO:0000256" key="5">
    <source>
        <dbReference type="ARBA" id="ARBA00023136"/>
    </source>
</evidence>
<keyword evidence="9" id="KW-1185">Reference proteome</keyword>
<name>A0A7U6GJF4_9GAMM</name>
<gene>
    <name evidence="8" type="ORF">TBH_C1816</name>
</gene>
<keyword evidence="5 6" id="KW-0472">Membrane</keyword>
<reference evidence="8 9" key="1">
    <citation type="journal article" date="2014" name="PLoS ONE">
        <title>Physiological and genomic features of a novel sulfur-oxidizing gammaproteobacterium belonging to a previously uncultivated symbiotic lineage isolated from a hydrothermal vent.</title>
        <authorList>
            <person name="Nunoura T."/>
            <person name="Takaki Y."/>
            <person name="Kazama H."/>
            <person name="Kakuta J."/>
            <person name="Shimamura S."/>
            <person name="Makita H."/>
            <person name="Hirai M."/>
            <person name="Miyazaki M."/>
            <person name="Takai K."/>
        </authorList>
    </citation>
    <scope>NUCLEOTIDE SEQUENCE [LARGE SCALE GENOMIC DNA]</scope>
    <source>
        <strain evidence="8 9">Hiromi1</strain>
    </source>
</reference>
<dbReference type="Proteomes" id="UP000031631">
    <property type="component" value="Chromosome"/>
</dbReference>
<proteinExistence type="inferred from homology"/>
<keyword evidence="2 6" id="KW-1003">Cell membrane</keyword>
<evidence type="ECO:0000313" key="8">
    <source>
        <dbReference type="EMBL" id="BAO44732.1"/>
    </source>
</evidence>
<evidence type="ECO:0000256" key="4">
    <source>
        <dbReference type="ARBA" id="ARBA00022989"/>
    </source>
</evidence>
<keyword evidence="3 6" id="KW-0812">Transmembrane</keyword>
<feature type="transmembrane region" description="Helical" evidence="6">
    <location>
        <begin position="62"/>
        <end position="85"/>
    </location>
</feature>
<feature type="transmembrane region" description="Helical" evidence="6">
    <location>
        <begin position="156"/>
        <end position="179"/>
    </location>
</feature>
<dbReference type="Pfam" id="PF09335">
    <property type="entry name" value="VTT_dom"/>
    <property type="match status" value="1"/>
</dbReference>